<dbReference type="AlphaFoldDB" id="A0A024FUJ6"/>
<protein>
    <submittedName>
        <fullName evidence="1">Uncharacterized protein</fullName>
    </submittedName>
</protein>
<evidence type="ECO:0000313" key="2">
    <source>
        <dbReference type="Proteomes" id="UP000053237"/>
    </source>
</evidence>
<organism evidence="1 2">
    <name type="scientific">Albugo candida</name>
    <dbReference type="NCBI Taxonomy" id="65357"/>
    <lineage>
        <taxon>Eukaryota</taxon>
        <taxon>Sar</taxon>
        <taxon>Stramenopiles</taxon>
        <taxon>Oomycota</taxon>
        <taxon>Peronosporomycetes</taxon>
        <taxon>Albuginales</taxon>
        <taxon>Albuginaceae</taxon>
        <taxon>Albugo</taxon>
    </lineage>
</organism>
<proteinExistence type="predicted"/>
<name>A0A024FUJ6_9STRA</name>
<evidence type="ECO:0000313" key="1">
    <source>
        <dbReference type="EMBL" id="CCI10800.1"/>
    </source>
</evidence>
<sequence>MLVYIVLRRWCIESMILKNACESAPWPASVAFVRPYLESGRCRHLMTTPSELYNTMECDEEFLLPNGESLKI</sequence>
<dbReference type="InParanoid" id="A0A024FUJ6"/>
<gene>
    <name evidence="1" type="ORF">BN9_117470</name>
</gene>
<dbReference type="Proteomes" id="UP000053237">
    <property type="component" value="Unassembled WGS sequence"/>
</dbReference>
<keyword evidence="2" id="KW-1185">Reference proteome</keyword>
<reference evidence="1 2" key="1">
    <citation type="submission" date="2012-05" db="EMBL/GenBank/DDBJ databases">
        <title>Recombination and specialization in a pathogen metapopulation.</title>
        <authorList>
            <person name="Gardiner A."/>
            <person name="Kemen E."/>
            <person name="Schultz-Larsen T."/>
            <person name="MacLean D."/>
            <person name="Van Oosterhout C."/>
            <person name="Jones J.D.G."/>
        </authorList>
    </citation>
    <scope>NUCLEOTIDE SEQUENCE [LARGE SCALE GENOMIC DNA]</scope>
    <source>
        <strain evidence="1 2">Ac Nc2</strain>
    </source>
</reference>
<dbReference type="EMBL" id="CAIX01000413">
    <property type="protein sequence ID" value="CCI10800.1"/>
    <property type="molecule type" value="Genomic_DNA"/>
</dbReference>
<comment type="caution">
    <text evidence="1">The sequence shown here is derived from an EMBL/GenBank/DDBJ whole genome shotgun (WGS) entry which is preliminary data.</text>
</comment>
<accession>A0A024FUJ6</accession>